<dbReference type="Proteomes" id="UP001177003">
    <property type="component" value="Chromosome 5"/>
</dbReference>
<keyword evidence="2" id="KW-1185">Reference proteome</keyword>
<organism evidence="1 2">
    <name type="scientific">Lactuca saligna</name>
    <name type="common">Willowleaf lettuce</name>
    <dbReference type="NCBI Taxonomy" id="75948"/>
    <lineage>
        <taxon>Eukaryota</taxon>
        <taxon>Viridiplantae</taxon>
        <taxon>Streptophyta</taxon>
        <taxon>Embryophyta</taxon>
        <taxon>Tracheophyta</taxon>
        <taxon>Spermatophyta</taxon>
        <taxon>Magnoliopsida</taxon>
        <taxon>eudicotyledons</taxon>
        <taxon>Gunneridae</taxon>
        <taxon>Pentapetalae</taxon>
        <taxon>asterids</taxon>
        <taxon>campanulids</taxon>
        <taxon>Asterales</taxon>
        <taxon>Asteraceae</taxon>
        <taxon>Cichorioideae</taxon>
        <taxon>Cichorieae</taxon>
        <taxon>Lactucinae</taxon>
        <taxon>Lactuca</taxon>
    </lineage>
</organism>
<dbReference type="AlphaFoldDB" id="A0AA35Z185"/>
<reference evidence="1" key="1">
    <citation type="submission" date="2023-04" db="EMBL/GenBank/DDBJ databases">
        <authorList>
            <person name="Vijverberg K."/>
            <person name="Xiong W."/>
            <person name="Schranz E."/>
        </authorList>
    </citation>
    <scope>NUCLEOTIDE SEQUENCE</scope>
</reference>
<evidence type="ECO:0000313" key="2">
    <source>
        <dbReference type="Proteomes" id="UP001177003"/>
    </source>
</evidence>
<accession>A0AA35Z185</accession>
<protein>
    <submittedName>
        <fullName evidence="1">Uncharacterized protein</fullName>
    </submittedName>
</protein>
<evidence type="ECO:0000313" key="1">
    <source>
        <dbReference type="EMBL" id="CAI9283949.1"/>
    </source>
</evidence>
<dbReference type="EMBL" id="OX465081">
    <property type="protein sequence ID" value="CAI9283949.1"/>
    <property type="molecule type" value="Genomic_DNA"/>
</dbReference>
<sequence length="95" mass="10373">MDSEGGVATTPASLDRKFSQVFGPHVAGDEVRSVLLTPKPLHRPKFNQGFSIVIYGLDAFQCYVFGPVFVGQEDPPFGATVIMKRANDFLCDSHV</sequence>
<gene>
    <name evidence="1" type="ORF">LSALG_LOCUS23514</name>
</gene>
<name>A0AA35Z185_LACSI</name>
<proteinExistence type="predicted"/>